<comment type="similarity">
    <text evidence="3">Belongs to the glycosyltransferase 2 family.</text>
</comment>
<dbReference type="EMBL" id="MGEF01000063">
    <property type="protein sequence ID" value="OGL77222.1"/>
    <property type="molecule type" value="Genomic_DNA"/>
</dbReference>
<evidence type="ECO:0000256" key="5">
    <source>
        <dbReference type="ARBA" id="ARBA00022676"/>
    </source>
</evidence>
<evidence type="ECO:0000256" key="8">
    <source>
        <dbReference type="ARBA" id="ARBA00022824"/>
    </source>
</evidence>
<dbReference type="AlphaFoldDB" id="A0A1F7UG19"/>
<evidence type="ECO:0000256" key="9">
    <source>
        <dbReference type="ARBA" id="ARBA00022968"/>
    </source>
</evidence>
<dbReference type="SUPFAM" id="SSF53448">
    <property type="entry name" value="Nucleotide-diphospho-sugar transferases"/>
    <property type="match status" value="1"/>
</dbReference>
<dbReference type="Proteomes" id="UP000176604">
    <property type="component" value="Unassembled WGS sequence"/>
</dbReference>
<dbReference type="PANTHER" id="PTHR10859:SF91">
    <property type="entry name" value="DOLICHYL-PHOSPHATE BETA-GLUCOSYLTRANSFERASE"/>
    <property type="match status" value="1"/>
</dbReference>
<dbReference type="InterPro" id="IPR001173">
    <property type="entry name" value="Glyco_trans_2-like"/>
</dbReference>
<proteinExistence type="inferred from homology"/>
<evidence type="ECO:0000259" key="13">
    <source>
        <dbReference type="Pfam" id="PF00535"/>
    </source>
</evidence>
<evidence type="ECO:0000256" key="12">
    <source>
        <dbReference type="ARBA" id="ARBA00045097"/>
    </source>
</evidence>
<dbReference type="InterPro" id="IPR029044">
    <property type="entry name" value="Nucleotide-diphossugar_trans"/>
</dbReference>
<dbReference type="CDD" id="cd04188">
    <property type="entry name" value="DPG_synthase"/>
    <property type="match status" value="1"/>
</dbReference>
<evidence type="ECO:0000256" key="4">
    <source>
        <dbReference type="ARBA" id="ARBA00012583"/>
    </source>
</evidence>
<keyword evidence="8" id="KW-0256">Endoplasmic reticulum</keyword>
<comment type="caution">
    <text evidence="14">The sequence shown here is derived from an EMBL/GenBank/DDBJ whole genome shotgun (WGS) entry which is preliminary data.</text>
</comment>
<dbReference type="GO" id="GO:0004581">
    <property type="term" value="F:dolichyl-phosphate beta-glucosyltransferase activity"/>
    <property type="evidence" value="ECO:0007669"/>
    <property type="project" value="UniProtKB-EC"/>
</dbReference>
<dbReference type="Pfam" id="PF00535">
    <property type="entry name" value="Glycos_transf_2"/>
    <property type="match status" value="1"/>
</dbReference>
<dbReference type="STRING" id="1802397.A3J43_04355"/>
<keyword evidence="5" id="KW-0328">Glycosyltransferase</keyword>
<evidence type="ECO:0000256" key="1">
    <source>
        <dbReference type="ARBA" id="ARBA00004389"/>
    </source>
</evidence>
<feature type="domain" description="Glycosyltransferase 2-like" evidence="13">
    <location>
        <begin position="4"/>
        <end position="165"/>
    </location>
</feature>
<organism evidence="14 15">
    <name type="scientific">Candidatus Uhrbacteria bacterium RIFCSPHIGHO2_12_FULL_54_23</name>
    <dbReference type="NCBI Taxonomy" id="1802397"/>
    <lineage>
        <taxon>Bacteria</taxon>
        <taxon>Candidatus Uhriibacteriota</taxon>
    </lineage>
</organism>
<comment type="catalytic activity">
    <reaction evidence="12">
        <text>a di-trans,poly-cis-dolichyl phosphate + UDP-alpha-D-glucose = a di-trans,poly-cis-dolichyl beta-D-glucosyl phosphate + UDP</text>
        <dbReference type="Rhea" id="RHEA:15401"/>
        <dbReference type="Rhea" id="RHEA-COMP:19498"/>
        <dbReference type="Rhea" id="RHEA-COMP:19502"/>
        <dbReference type="ChEBI" id="CHEBI:57525"/>
        <dbReference type="ChEBI" id="CHEBI:57683"/>
        <dbReference type="ChEBI" id="CHEBI:58223"/>
        <dbReference type="ChEBI" id="CHEBI:58885"/>
        <dbReference type="EC" id="2.4.1.117"/>
    </reaction>
    <physiologicalReaction direction="left-to-right" evidence="12">
        <dbReference type="Rhea" id="RHEA:15402"/>
    </physiologicalReaction>
</comment>
<evidence type="ECO:0000256" key="3">
    <source>
        <dbReference type="ARBA" id="ARBA00006739"/>
    </source>
</evidence>
<evidence type="ECO:0000256" key="11">
    <source>
        <dbReference type="ARBA" id="ARBA00023136"/>
    </source>
</evidence>
<keyword evidence="6" id="KW-0808">Transferase</keyword>
<keyword evidence="11" id="KW-0472">Membrane</keyword>
<reference evidence="14 15" key="1">
    <citation type="journal article" date="2016" name="Nat. Commun.">
        <title>Thousands of microbial genomes shed light on interconnected biogeochemical processes in an aquifer system.</title>
        <authorList>
            <person name="Anantharaman K."/>
            <person name="Brown C.T."/>
            <person name="Hug L.A."/>
            <person name="Sharon I."/>
            <person name="Castelle C.J."/>
            <person name="Probst A.J."/>
            <person name="Thomas B.C."/>
            <person name="Singh A."/>
            <person name="Wilkins M.J."/>
            <person name="Karaoz U."/>
            <person name="Brodie E.L."/>
            <person name="Williams K.H."/>
            <person name="Hubbard S.S."/>
            <person name="Banfield J.F."/>
        </authorList>
    </citation>
    <scope>NUCLEOTIDE SEQUENCE [LARGE SCALE GENOMIC DNA]</scope>
</reference>
<evidence type="ECO:0000256" key="10">
    <source>
        <dbReference type="ARBA" id="ARBA00022989"/>
    </source>
</evidence>
<keyword evidence="10" id="KW-1133">Transmembrane helix</keyword>
<keyword evidence="9" id="KW-0735">Signal-anchor</keyword>
<evidence type="ECO:0000256" key="2">
    <source>
        <dbReference type="ARBA" id="ARBA00004922"/>
    </source>
</evidence>
<dbReference type="InterPro" id="IPR035518">
    <property type="entry name" value="DPG_synthase"/>
</dbReference>
<comment type="subcellular location">
    <subcellularLocation>
        <location evidence="1">Endoplasmic reticulum membrane</location>
        <topology evidence="1">Single-pass membrane protein</topology>
    </subcellularLocation>
</comment>
<gene>
    <name evidence="14" type="ORF">A3J43_04355</name>
</gene>
<accession>A0A1F7UG19</accession>
<dbReference type="Gene3D" id="3.90.550.10">
    <property type="entry name" value="Spore Coat Polysaccharide Biosynthesis Protein SpsA, Chain A"/>
    <property type="match status" value="1"/>
</dbReference>
<dbReference type="PANTHER" id="PTHR10859">
    <property type="entry name" value="GLYCOSYL TRANSFERASE"/>
    <property type="match status" value="1"/>
</dbReference>
<keyword evidence="7" id="KW-0812">Transmembrane</keyword>
<evidence type="ECO:0000256" key="7">
    <source>
        <dbReference type="ARBA" id="ARBA00022692"/>
    </source>
</evidence>
<evidence type="ECO:0000313" key="14">
    <source>
        <dbReference type="EMBL" id="OGL77222.1"/>
    </source>
</evidence>
<sequence length="244" mass="27826">MDLSIIIPAYNEEALIERSVQETLRFFSSQPLLWELIVVNDGSTDATGKILEVLRQRDARVRVITFPKNRGKGAAVREGFQQSAGDYLLFFDADLSTPLAEFPAFWSQRDAHTVLIASRVSSGAAILRHQRYIKEWAGRASNVLVRAATSLPFRDTQCGFKLFPRSFRTLLPHTAIDRAAFDIEWLLCARRNGLTIQELPVRWTNRPESRFGMASYLRTLGELAAIFRRDRRGAYRIRSRSSYA</sequence>
<protein>
    <recommendedName>
        <fullName evidence="4">dolichyl-phosphate beta-glucosyltransferase</fullName>
        <ecNumber evidence="4">2.4.1.117</ecNumber>
    </recommendedName>
</protein>
<dbReference type="GO" id="GO:0006487">
    <property type="term" value="P:protein N-linked glycosylation"/>
    <property type="evidence" value="ECO:0007669"/>
    <property type="project" value="TreeGrafter"/>
</dbReference>
<evidence type="ECO:0000256" key="6">
    <source>
        <dbReference type="ARBA" id="ARBA00022679"/>
    </source>
</evidence>
<comment type="pathway">
    <text evidence="2">Protein modification; protein glycosylation.</text>
</comment>
<dbReference type="EC" id="2.4.1.117" evidence="4"/>
<evidence type="ECO:0000313" key="15">
    <source>
        <dbReference type="Proteomes" id="UP000176604"/>
    </source>
</evidence>
<name>A0A1F7UG19_9BACT</name>